<gene>
    <name evidence="6" type="ORF">WKW79_27020</name>
</gene>
<dbReference type="InterPro" id="IPR020846">
    <property type="entry name" value="MFS_dom"/>
</dbReference>
<dbReference type="PANTHER" id="PTHR11360:SF290">
    <property type="entry name" value="MONOCARBOXYLATE MFS PERMEASE"/>
    <property type="match status" value="1"/>
</dbReference>
<feature type="transmembrane region" description="Helical" evidence="4">
    <location>
        <begin position="293"/>
        <end position="311"/>
    </location>
</feature>
<keyword evidence="3 4" id="KW-0472">Membrane</keyword>
<accession>A0ABU8XF39</accession>
<evidence type="ECO:0000256" key="1">
    <source>
        <dbReference type="ARBA" id="ARBA00022692"/>
    </source>
</evidence>
<keyword evidence="2 4" id="KW-1133">Transmembrane helix</keyword>
<feature type="transmembrane region" description="Helical" evidence="4">
    <location>
        <begin position="12"/>
        <end position="34"/>
    </location>
</feature>
<dbReference type="EMBL" id="JBBKZS010000015">
    <property type="protein sequence ID" value="MEJ8858249.1"/>
    <property type="molecule type" value="Genomic_DNA"/>
</dbReference>
<reference evidence="6 7" key="1">
    <citation type="submission" date="2024-03" db="EMBL/GenBank/DDBJ databases">
        <title>Novel species of the genus Variovorax.</title>
        <authorList>
            <person name="Liu Q."/>
            <person name="Xin Y.-H."/>
        </authorList>
    </citation>
    <scope>NUCLEOTIDE SEQUENCE [LARGE SCALE GENOMIC DNA]</scope>
    <source>
        <strain evidence="6 7">KACC 18901</strain>
    </source>
</reference>
<evidence type="ECO:0000313" key="6">
    <source>
        <dbReference type="EMBL" id="MEJ8858249.1"/>
    </source>
</evidence>
<dbReference type="Pfam" id="PF07690">
    <property type="entry name" value="MFS_1"/>
    <property type="match status" value="1"/>
</dbReference>
<feature type="transmembrane region" description="Helical" evidence="4">
    <location>
        <begin position="350"/>
        <end position="370"/>
    </location>
</feature>
<comment type="caution">
    <text evidence="6">The sequence shown here is derived from an EMBL/GenBank/DDBJ whole genome shotgun (WGS) entry which is preliminary data.</text>
</comment>
<feature type="transmembrane region" description="Helical" evidence="4">
    <location>
        <begin position="54"/>
        <end position="74"/>
    </location>
</feature>
<proteinExistence type="predicted"/>
<evidence type="ECO:0000256" key="2">
    <source>
        <dbReference type="ARBA" id="ARBA00022989"/>
    </source>
</evidence>
<evidence type="ECO:0000259" key="5">
    <source>
        <dbReference type="PROSITE" id="PS50850"/>
    </source>
</evidence>
<dbReference type="Proteomes" id="UP001367030">
    <property type="component" value="Unassembled WGS sequence"/>
</dbReference>
<feature type="transmembrane region" description="Helical" evidence="4">
    <location>
        <begin position="220"/>
        <end position="244"/>
    </location>
</feature>
<organism evidence="6 7">
    <name type="scientific">Variovorax robiniae</name>
    <dbReference type="NCBI Taxonomy" id="1836199"/>
    <lineage>
        <taxon>Bacteria</taxon>
        <taxon>Pseudomonadati</taxon>
        <taxon>Pseudomonadota</taxon>
        <taxon>Betaproteobacteria</taxon>
        <taxon>Burkholderiales</taxon>
        <taxon>Comamonadaceae</taxon>
        <taxon>Variovorax</taxon>
    </lineage>
</organism>
<dbReference type="InterPro" id="IPR050327">
    <property type="entry name" value="Proton-linked_MCT"/>
</dbReference>
<feature type="domain" description="Major facilitator superfamily (MFS) profile" evidence="5">
    <location>
        <begin position="16"/>
        <end position="406"/>
    </location>
</feature>
<dbReference type="RefSeq" id="WP_340338311.1">
    <property type="nucleotide sequence ID" value="NZ_JBBKZS010000015.1"/>
</dbReference>
<keyword evidence="1 4" id="KW-0812">Transmembrane</keyword>
<evidence type="ECO:0000256" key="3">
    <source>
        <dbReference type="ARBA" id="ARBA00023136"/>
    </source>
</evidence>
<protein>
    <submittedName>
        <fullName evidence="6">MFS transporter</fullName>
    </submittedName>
</protein>
<feature type="transmembrane region" description="Helical" evidence="4">
    <location>
        <begin position="107"/>
        <end position="128"/>
    </location>
</feature>
<dbReference type="InterPro" id="IPR036259">
    <property type="entry name" value="MFS_trans_sf"/>
</dbReference>
<feature type="transmembrane region" description="Helical" evidence="4">
    <location>
        <begin position="382"/>
        <end position="403"/>
    </location>
</feature>
<dbReference type="PANTHER" id="PTHR11360">
    <property type="entry name" value="MONOCARBOXYLATE TRANSPORTER"/>
    <property type="match status" value="1"/>
</dbReference>
<dbReference type="PROSITE" id="PS50850">
    <property type="entry name" value="MFS"/>
    <property type="match status" value="1"/>
</dbReference>
<feature type="transmembrane region" description="Helical" evidence="4">
    <location>
        <begin position="264"/>
        <end position="281"/>
    </location>
</feature>
<feature type="transmembrane region" description="Helical" evidence="4">
    <location>
        <begin position="81"/>
        <end position="101"/>
    </location>
</feature>
<name>A0ABU8XF39_9BURK</name>
<dbReference type="InterPro" id="IPR011701">
    <property type="entry name" value="MFS"/>
</dbReference>
<sequence>MHATQHLPDSRYAVTRLIVTMLLMTVGSSGMYVVSVVLPAVQADFGVARADASLPYTLLMIGFGVGGVVMGKLADRFGVMWPLLLGAVGLGLGYIGCSFAGGIVSFAIVQALLVGLLGSAAVFAPLVADTSLWFVKRRGTAVAVCASGNYIAGAIWPPIVQHFIETVGWRPTYFGMGVFCGLAMAGLALFMRARPPLASPGAAATFAPGRSPVGPSMQPFGLSLGMAQGLLCVAGTACCVAMAMPQVHIVAYCTDLGYGAARGAQMLSVMLAFGIVSRLVSGFICDRIGGLRTLLLGSVLQCVALLLFLPFDGLVPLFVVSALFGLFQGGIVPSYAIIVREYFPPAEAGARVGTVIMCTLLGMALGGWMSGKVFDLTGSYHAAFINGIAWNLLNMTIAVTLLVRVRRMHAAALGVA</sequence>
<dbReference type="SUPFAM" id="SSF103473">
    <property type="entry name" value="MFS general substrate transporter"/>
    <property type="match status" value="1"/>
</dbReference>
<evidence type="ECO:0000256" key="4">
    <source>
        <dbReference type="SAM" id="Phobius"/>
    </source>
</evidence>
<feature type="transmembrane region" description="Helical" evidence="4">
    <location>
        <begin position="317"/>
        <end position="338"/>
    </location>
</feature>
<feature type="transmembrane region" description="Helical" evidence="4">
    <location>
        <begin position="140"/>
        <end position="160"/>
    </location>
</feature>
<keyword evidence="7" id="KW-1185">Reference proteome</keyword>
<evidence type="ECO:0000313" key="7">
    <source>
        <dbReference type="Proteomes" id="UP001367030"/>
    </source>
</evidence>
<dbReference type="Gene3D" id="1.20.1250.20">
    <property type="entry name" value="MFS general substrate transporter like domains"/>
    <property type="match status" value="2"/>
</dbReference>
<feature type="transmembrane region" description="Helical" evidence="4">
    <location>
        <begin position="172"/>
        <end position="190"/>
    </location>
</feature>